<keyword evidence="3" id="KW-1185">Reference proteome</keyword>
<feature type="compositionally biased region" description="Low complexity" evidence="1">
    <location>
        <begin position="818"/>
        <end position="839"/>
    </location>
</feature>
<feature type="compositionally biased region" description="Polar residues" evidence="1">
    <location>
        <begin position="867"/>
        <end position="878"/>
    </location>
</feature>
<feature type="compositionally biased region" description="Low complexity" evidence="1">
    <location>
        <begin position="42"/>
        <end position="52"/>
    </location>
</feature>
<evidence type="ECO:0000313" key="3">
    <source>
        <dbReference type="Proteomes" id="UP000799771"/>
    </source>
</evidence>
<organism evidence="2 3">
    <name type="scientific">Dothidotthia symphoricarpi CBS 119687</name>
    <dbReference type="NCBI Taxonomy" id="1392245"/>
    <lineage>
        <taxon>Eukaryota</taxon>
        <taxon>Fungi</taxon>
        <taxon>Dikarya</taxon>
        <taxon>Ascomycota</taxon>
        <taxon>Pezizomycotina</taxon>
        <taxon>Dothideomycetes</taxon>
        <taxon>Pleosporomycetidae</taxon>
        <taxon>Pleosporales</taxon>
        <taxon>Dothidotthiaceae</taxon>
        <taxon>Dothidotthia</taxon>
    </lineage>
</organism>
<feature type="compositionally biased region" description="Polar residues" evidence="1">
    <location>
        <begin position="1133"/>
        <end position="1145"/>
    </location>
</feature>
<feature type="compositionally biased region" description="Basic and acidic residues" evidence="1">
    <location>
        <begin position="579"/>
        <end position="592"/>
    </location>
</feature>
<feature type="region of interest" description="Disordered" evidence="1">
    <location>
        <begin position="222"/>
        <end position="615"/>
    </location>
</feature>
<evidence type="ECO:0000313" key="2">
    <source>
        <dbReference type="EMBL" id="KAF2124215.1"/>
    </source>
</evidence>
<dbReference type="RefSeq" id="XP_033518608.1">
    <property type="nucleotide sequence ID" value="XM_033666314.1"/>
</dbReference>
<sequence>MFGKRRRAASNPPLPRVSPAPNASASVAATKAFLSSQQSNGALSSAAAAAALRSHTPTPTPVGDTVTKRMMRRGSMSSNGSAMPQRGGLERRGSSGSMTERSFRAGNPAEPVPPVPSVPSNLRGGGTLHRRSSSHEPVYRVASPGPRGGGRGMSLDRGAGDLGGRGQQRPASHLMQVVEDDQDDASPSVNFSRPMSPGAKPSPPMSHGWFAAPVVDQGAVQRVASPASQRRPHTSSGLTGYQAHETQHAIQSAANAPVKTHRTAYSVESARLAGGSMRAQPKGTAVQSRSFLPPATRQAPRIVDPKSPNAVYDPDTRSFIHKQDAMARHRELHNEPEQPAQHYVAHHIDSLRPHPVAQSGTSSRRSPGPLRPAVERPSTPPSSASYVAQLTGRPQQSARFAGAGADTDADSPRTVSTGPSRRSEDAPVTPARSTAASQDHASTRSANDSHLSPPRTAHFASVAVELGAEMHQPLPRSSSPSKPALKHSPSVSSRPRSPAASSGRLLGSQAASETSDTMSEDGFRRKKKNIRVSFDETPVVNSYTEPETPLTPPTLVSQSRDEFGDFMQPRPALPSFGSVRDKEPRRDQDDVPQKVTETVSTPMSASVSSVGDPLAASTDSALAGIMARYHAQRQVDASTRSESLAPGVTPNEGSGYASDSSTYSQATDKSVGIQKHGGSLESSQHSGAVGLESSIKPTVRDTAAPALPTSRSSENNADVPAIALLPATPRAYDIPEPKYQDVTTPGDLNDDNRKSQNKQTDYAPMAFKDVSVEPEQQTGIYSQQADNTDDDSSVYSDAYEDLTDAEGGFASIDAVANSPVISPSSGLLSSRSAESPSKLRQGTTAEGHDYADVTPMQGWDAARQHWSGLNQARQQSPLDESAVGEQSQAAAEASRALQASTDQQETHVQHQAMPEAAPRTSTSSQVSPSPSKPLKSALKKNLTPQSAPPAQPQMRNTMRGAAPNQRLSSGPQMKKTMRAGTVINPTSQPEHQMRKSMRTADSTPTPAVGLAASRYSTLPTEKAEPRGALQKRHIPLAPRPQSMAAPASTRATAPVPTYDSDSDASVSSFQRERAQKRAARNQGGQYTMRSSMRGSGPAPTMRASAPAPIRSISPPASPPPTLRRSLRPSSPTNGTAPSSRFSIRSLSPMGRFRNSKADDIRPSSPIIPKKISVEKQPKTKAPATMRSKASRFADSSDEDNDRPRRFQSRFADSDSDDPADYELPADLAPVRGIPRKAGTEDGDSTDLEEEEAENEPIPSAQSKAAANVMTTSPTNGNPNGQGTALSAGSLRDSKYAPTSPAAGIDNKVKAKRSFFGLGGRKKTSDSIASVSQTPSAQVDIPMPPQQRNRDLGLPLTPIDEDKDIGAVPLASLLSTSPNQKRAPKLQRHSTPEWPLQQLPSVPPISDDARPLSSDGIAPRRPRFQSGRRSSQLSHDTTNTAPIVDGNGRSVSYGRSGKKKKFQGLRRVFGLTD</sequence>
<feature type="compositionally biased region" description="Polar residues" evidence="1">
    <location>
        <begin position="774"/>
        <end position="786"/>
    </location>
</feature>
<evidence type="ECO:0000256" key="1">
    <source>
        <dbReference type="SAM" id="MobiDB-lite"/>
    </source>
</evidence>
<feature type="region of interest" description="Disordered" evidence="1">
    <location>
        <begin position="1317"/>
        <end position="1472"/>
    </location>
</feature>
<proteinExistence type="predicted"/>
<gene>
    <name evidence="2" type="ORF">P153DRAFT_351063</name>
</gene>
<feature type="compositionally biased region" description="Low complexity" evidence="1">
    <location>
        <begin position="488"/>
        <end position="502"/>
    </location>
</feature>
<feature type="compositionally biased region" description="Polar residues" evidence="1">
    <location>
        <begin position="1426"/>
        <end position="1440"/>
    </location>
</feature>
<feature type="compositionally biased region" description="Basic and acidic residues" evidence="1">
    <location>
        <begin position="314"/>
        <end position="336"/>
    </location>
</feature>
<feature type="compositionally biased region" description="Polar residues" evidence="1">
    <location>
        <begin position="595"/>
        <end position="609"/>
    </location>
</feature>
<name>A0A6A5ZYW3_9PLEO</name>
<dbReference type="Proteomes" id="UP000799771">
    <property type="component" value="Unassembled WGS sequence"/>
</dbReference>
<accession>A0A6A5ZYW3</accession>
<feature type="region of interest" description="Disordered" evidence="1">
    <location>
        <begin position="1"/>
        <end position="210"/>
    </location>
</feature>
<feature type="compositionally biased region" description="Low complexity" evidence="1">
    <location>
        <begin position="921"/>
        <end position="942"/>
    </location>
</feature>
<feature type="compositionally biased region" description="Polar residues" evidence="1">
    <location>
        <begin position="657"/>
        <end position="668"/>
    </location>
</feature>
<feature type="region of interest" description="Disordered" evidence="1">
    <location>
        <begin position="631"/>
        <end position="800"/>
    </location>
</feature>
<feature type="compositionally biased region" description="Polar residues" evidence="1">
    <location>
        <begin position="431"/>
        <end position="450"/>
    </location>
</feature>
<feature type="region of interest" description="Disordered" evidence="1">
    <location>
        <begin position="817"/>
        <end position="1302"/>
    </location>
</feature>
<feature type="compositionally biased region" description="Low complexity" evidence="1">
    <location>
        <begin position="19"/>
        <end position="29"/>
    </location>
</feature>
<feature type="compositionally biased region" description="Polar residues" evidence="1">
    <location>
        <begin position="1259"/>
        <end position="1286"/>
    </location>
</feature>
<dbReference type="OrthoDB" id="5423926at2759"/>
<feature type="compositionally biased region" description="Acidic residues" evidence="1">
    <location>
        <begin position="787"/>
        <end position="800"/>
    </location>
</feature>
<dbReference type="GeneID" id="54406746"/>
<feature type="compositionally biased region" description="Polar residues" evidence="1">
    <location>
        <begin position="1082"/>
        <end position="1093"/>
    </location>
</feature>
<protein>
    <submittedName>
        <fullName evidence="2">Uncharacterized protein</fullName>
    </submittedName>
</protein>
<feature type="compositionally biased region" description="Polar residues" evidence="1">
    <location>
        <begin position="381"/>
        <end position="398"/>
    </location>
</feature>
<reference evidence="2" key="1">
    <citation type="journal article" date="2020" name="Stud. Mycol.">
        <title>101 Dothideomycetes genomes: a test case for predicting lifestyles and emergence of pathogens.</title>
        <authorList>
            <person name="Haridas S."/>
            <person name="Albert R."/>
            <person name="Binder M."/>
            <person name="Bloem J."/>
            <person name="Labutti K."/>
            <person name="Salamov A."/>
            <person name="Andreopoulos B."/>
            <person name="Baker S."/>
            <person name="Barry K."/>
            <person name="Bills G."/>
            <person name="Bluhm B."/>
            <person name="Cannon C."/>
            <person name="Castanera R."/>
            <person name="Culley D."/>
            <person name="Daum C."/>
            <person name="Ezra D."/>
            <person name="Gonzalez J."/>
            <person name="Henrissat B."/>
            <person name="Kuo A."/>
            <person name="Liang C."/>
            <person name="Lipzen A."/>
            <person name="Lutzoni F."/>
            <person name="Magnuson J."/>
            <person name="Mondo S."/>
            <person name="Nolan M."/>
            <person name="Ohm R."/>
            <person name="Pangilinan J."/>
            <person name="Park H.-J."/>
            <person name="Ramirez L."/>
            <person name="Alfaro M."/>
            <person name="Sun H."/>
            <person name="Tritt A."/>
            <person name="Yoshinaga Y."/>
            <person name="Zwiers L.-H."/>
            <person name="Turgeon B."/>
            <person name="Goodwin S."/>
            <person name="Spatafora J."/>
            <person name="Crous P."/>
            <person name="Grigoriev I."/>
        </authorList>
    </citation>
    <scope>NUCLEOTIDE SEQUENCE</scope>
    <source>
        <strain evidence="2">CBS 119687</strain>
    </source>
</reference>
<dbReference type="EMBL" id="ML977520">
    <property type="protein sequence ID" value="KAF2124215.1"/>
    <property type="molecule type" value="Genomic_DNA"/>
</dbReference>
<feature type="compositionally biased region" description="Acidic residues" evidence="1">
    <location>
        <begin position="1240"/>
        <end position="1254"/>
    </location>
</feature>
<feature type="compositionally biased region" description="Low complexity" evidence="1">
    <location>
        <begin position="880"/>
        <end position="900"/>
    </location>
</feature>
<feature type="compositionally biased region" description="Low complexity" evidence="1">
    <location>
        <begin position="1102"/>
        <end position="1114"/>
    </location>
</feature>
<feature type="compositionally biased region" description="Polar residues" evidence="1">
    <location>
        <begin position="1325"/>
        <end position="1336"/>
    </location>
</feature>